<evidence type="ECO:0000313" key="3">
    <source>
        <dbReference type="Proteomes" id="UP000198838"/>
    </source>
</evidence>
<keyword evidence="3" id="KW-1185">Reference proteome</keyword>
<feature type="compositionally biased region" description="Basic and acidic residues" evidence="1">
    <location>
        <begin position="67"/>
        <end position="76"/>
    </location>
</feature>
<dbReference type="Pfam" id="PF14286">
    <property type="entry name" value="DHHW"/>
    <property type="match status" value="1"/>
</dbReference>
<dbReference type="AlphaFoldDB" id="A0A1I0V2K4"/>
<feature type="compositionally biased region" description="Low complexity" evidence="1">
    <location>
        <begin position="38"/>
        <end position="49"/>
    </location>
</feature>
<name>A0A1I0V2K4_9FIRM</name>
<dbReference type="InterPro" id="IPR025945">
    <property type="entry name" value="DHHW"/>
</dbReference>
<proteinExistence type="predicted"/>
<dbReference type="Proteomes" id="UP000198838">
    <property type="component" value="Unassembled WGS sequence"/>
</dbReference>
<evidence type="ECO:0000256" key="1">
    <source>
        <dbReference type="SAM" id="MobiDB-lite"/>
    </source>
</evidence>
<dbReference type="EMBL" id="FOJY01000001">
    <property type="protein sequence ID" value="SFA70353.1"/>
    <property type="molecule type" value="Genomic_DNA"/>
</dbReference>
<organism evidence="2 3">
    <name type="scientific">Acetitomaculum ruminis DSM 5522</name>
    <dbReference type="NCBI Taxonomy" id="1120918"/>
    <lineage>
        <taxon>Bacteria</taxon>
        <taxon>Bacillati</taxon>
        <taxon>Bacillota</taxon>
        <taxon>Clostridia</taxon>
        <taxon>Lachnospirales</taxon>
        <taxon>Lachnospiraceae</taxon>
        <taxon>Acetitomaculum</taxon>
    </lineage>
</organism>
<feature type="region of interest" description="Disordered" evidence="1">
    <location>
        <begin position="36"/>
        <end position="76"/>
    </location>
</feature>
<dbReference type="STRING" id="1120918.SAMN05216249_101116"/>
<gene>
    <name evidence="2" type="ORF">SAMN05216249_101116</name>
</gene>
<evidence type="ECO:0000313" key="2">
    <source>
        <dbReference type="EMBL" id="SFA70353.1"/>
    </source>
</evidence>
<sequence length="382" mass="43251">MCTGNRKGKVMNYKKVKLIIMGVMIGLSLTSCQKDNGSNSSSKSASDIVSDTKQDLSDDSSSLSQNEEDKIDPKLLEDREVDVSTLSIQNYGSFLVVNDTAYEYYSYNDEITGNFAANINRAVALAPNSKVYSIIVPTNYEISLYKNVKEMYPSYNQKEAIESIYSRQNAGSINIDIVDTLKAHRDEYIYYRTDHHWTSLGAFYAYQKFAKEKGIKYNSLDSFEEVQFPGFLGSFYTESKSSALSANSDVVYAYKPNSTNELEFYDENGNVTNWNIIEDVSNWNAGSKYNTFISGDNPLVKITNPTLSDNSSIVVIKESYGNALVPFLVDHYQHVYVIDYRYYKNSFSSFLSEYPVDDVLFVNYLSASLSSSNVSRMQNFLR</sequence>
<protein>
    <submittedName>
        <fullName evidence="2">DHHW protein</fullName>
    </submittedName>
</protein>
<dbReference type="PROSITE" id="PS51257">
    <property type="entry name" value="PROKAR_LIPOPROTEIN"/>
    <property type="match status" value="1"/>
</dbReference>
<reference evidence="2 3" key="1">
    <citation type="submission" date="2016-10" db="EMBL/GenBank/DDBJ databases">
        <authorList>
            <person name="de Groot N.N."/>
        </authorList>
    </citation>
    <scope>NUCLEOTIDE SEQUENCE [LARGE SCALE GENOMIC DNA]</scope>
    <source>
        <strain evidence="2 3">DSM 5522</strain>
    </source>
</reference>
<accession>A0A1I0V2K4</accession>